<feature type="region of interest" description="Disordered" evidence="1">
    <location>
        <begin position="1"/>
        <end position="26"/>
    </location>
</feature>
<sequence>MQRSAATPVRPSRRDRPARPRPGHRLGTKWAAVPLAALCLAISGAGHATGDPYPSFPPDQNQLPQLPAEPQLYDMLPIPVPAEDPWYDDPADLDSYAPGQIIRSRTVQTRLLGLPFPVHTEQLLFRSNDVHDNPIATATSVIVPGIPWSGGPRPVVSFQEAIDATDSSCNPSYTLQTGTMKEAALAVYWLAQGFAINIADFDGKFNTFNTYDEGKMVLDSLRAMKNSALGLTDSGIALYGYSGGGSGSIRAAELRESYAPDVRLLGTAVGGFPADLRAQARYAIAQQPGLTGAGNFTMWLGFAALSREFPDQFDAGELLTPEGQAIVADMRSRCVYTIAAAGAYRPISAYFQPGKSLETAPGVMEVLANQSLGHHIPDSPIFWWHGIWDELIPASAVLPTVNDYWNRGADLRFYTMPLPEHLVNAVAGWPPAVAWTSAVLRGLPPGDRFKADIPLPN</sequence>
<name>A0A2N3WYC1_9NOCA</name>
<dbReference type="PANTHER" id="PTHR34853">
    <property type="match status" value="1"/>
</dbReference>
<evidence type="ECO:0000313" key="2">
    <source>
        <dbReference type="EMBL" id="PKV98849.1"/>
    </source>
</evidence>
<evidence type="ECO:0000256" key="1">
    <source>
        <dbReference type="SAM" id="MobiDB-lite"/>
    </source>
</evidence>
<evidence type="ECO:0000313" key="3">
    <source>
        <dbReference type="Proteomes" id="UP000233766"/>
    </source>
</evidence>
<dbReference type="RefSeq" id="WP_101463241.1">
    <property type="nucleotide sequence ID" value="NZ_PJMW01000001.1"/>
</dbReference>
<dbReference type="OrthoDB" id="4365648at2"/>
<gene>
    <name evidence="2" type="ORF">ATK86_0877</name>
</gene>
<dbReference type="AlphaFoldDB" id="A0A2N3WYC1"/>
<proteinExistence type="predicted"/>
<keyword evidence="3" id="KW-1185">Reference proteome</keyword>
<accession>A0A2N3WYC1</accession>
<reference evidence="2 3" key="1">
    <citation type="submission" date="2017-12" db="EMBL/GenBank/DDBJ databases">
        <title>Sequencing the genomes of 1000 Actinobacteria strains.</title>
        <authorList>
            <person name="Klenk H.-P."/>
        </authorList>
    </citation>
    <scope>NUCLEOTIDE SEQUENCE [LARGE SCALE GENOMIC DNA]</scope>
    <source>
        <strain evidence="2 3">DSM 44489</strain>
    </source>
</reference>
<dbReference type="GO" id="GO:0004806">
    <property type="term" value="F:triacylglycerol lipase activity"/>
    <property type="evidence" value="ECO:0007669"/>
    <property type="project" value="InterPro"/>
</dbReference>
<organism evidence="2 3">
    <name type="scientific">Nocardia fluminea</name>
    <dbReference type="NCBI Taxonomy" id="134984"/>
    <lineage>
        <taxon>Bacteria</taxon>
        <taxon>Bacillati</taxon>
        <taxon>Actinomycetota</taxon>
        <taxon>Actinomycetes</taxon>
        <taxon>Mycobacteriales</taxon>
        <taxon>Nocardiaceae</taxon>
        <taxon>Nocardia</taxon>
    </lineage>
</organism>
<dbReference type="InterPro" id="IPR005152">
    <property type="entry name" value="Lipase_secreted"/>
</dbReference>
<dbReference type="GO" id="GO:0016042">
    <property type="term" value="P:lipid catabolic process"/>
    <property type="evidence" value="ECO:0007669"/>
    <property type="project" value="InterPro"/>
</dbReference>
<comment type="caution">
    <text evidence="2">The sequence shown here is derived from an EMBL/GenBank/DDBJ whole genome shotgun (WGS) entry which is preliminary data.</text>
</comment>
<dbReference type="InterPro" id="IPR029058">
    <property type="entry name" value="AB_hydrolase_fold"/>
</dbReference>
<dbReference type="PANTHER" id="PTHR34853:SF1">
    <property type="entry name" value="LIPASE 5"/>
    <property type="match status" value="1"/>
</dbReference>
<dbReference type="Pfam" id="PF03583">
    <property type="entry name" value="LIP"/>
    <property type="match status" value="1"/>
</dbReference>
<protein>
    <submittedName>
        <fullName evidence="2">Secretory lipase</fullName>
    </submittedName>
</protein>
<dbReference type="Gene3D" id="1.10.260.130">
    <property type="match status" value="1"/>
</dbReference>
<dbReference type="EMBL" id="PJMW01000001">
    <property type="protein sequence ID" value="PKV98849.1"/>
    <property type="molecule type" value="Genomic_DNA"/>
</dbReference>
<dbReference type="Gene3D" id="3.40.50.1820">
    <property type="entry name" value="alpha/beta hydrolase"/>
    <property type="match status" value="1"/>
</dbReference>
<dbReference type="SUPFAM" id="SSF53474">
    <property type="entry name" value="alpha/beta-Hydrolases"/>
    <property type="match status" value="1"/>
</dbReference>
<dbReference type="Proteomes" id="UP000233766">
    <property type="component" value="Unassembled WGS sequence"/>
</dbReference>